<feature type="transmembrane region" description="Helical" evidence="5">
    <location>
        <begin position="105"/>
        <end position="126"/>
    </location>
</feature>
<dbReference type="PROSITE" id="PS50850">
    <property type="entry name" value="MFS"/>
    <property type="match status" value="1"/>
</dbReference>
<feature type="transmembrane region" description="Helical" evidence="5">
    <location>
        <begin position="50"/>
        <end position="73"/>
    </location>
</feature>
<evidence type="ECO:0000259" key="6">
    <source>
        <dbReference type="PROSITE" id="PS50850"/>
    </source>
</evidence>
<evidence type="ECO:0000256" key="5">
    <source>
        <dbReference type="SAM" id="Phobius"/>
    </source>
</evidence>
<feature type="domain" description="Major facilitator superfamily (MFS) profile" evidence="6">
    <location>
        <begin position="15"/>
        <end position="398"/>
    </location>
</feature>
<dbReference type="PANTHER" id="PTHR23501">
    <property type="entry name" value="MAJOR FACILITATOR SUPERFAMILY"/>
    <property type="match status" value="1"/>
</dbReference>
<dbReference type="SUPFAM" id="SSF103473">
    <property type="entry name" value="MFS general substrate transporter"/>
    <property type="match status" value="1"/>
</dbReference>
<keyword evidence="2 5" id="KW-0812">Transmembrane</keyword>
<comment type="caution">
    <text evidence="7">The sequence shown here is derived from an EMBL/GenBank/DDBJ whole genome shotgun (WGS) entry which is preliminary data.</text>
</comment>
<sequence length="398" mass="41055">MTRPVNEASAAFVLPLAALAMGHVLSNAVRTLPAISADVLMRDLGVTAEGLAALTGAFHFAFAAAQIPVGVALDRFGVRAVALTLVALVAVGAALAAIAGGPLGYLVAQITLGIGCSGMMLCPITLAAKVLTPGRFGLWTGLIQALGNCGMLLSASPLAYVVEGFGWRMGYWANVGLGVFVLGLVATVLRRTPPEPAPVRSILADAREVLRMTVSPRLRNVVVLGFCSFAVVIGMRGLWGGPWLMDVKGFSRIEAGNILLFATLSLVIGPALSGVLDRRFGHRRLLLVLGHGLAAVFLGLEVLGAGQPAAWDVVMLFCFGLAISMQPLIFALTREAISAEHVGRAMAAVNLSFFLGAAVLQAASGPVGAWGGPGAALAFLAGCVAVCTLLFMRLPGPR</sequence>
<feature type="transmembrane region" description="Helical" evidence="5">
    <location>
        <begin position="345"/>
        <end position="364"/>
    </location>
</feature>
<feature type="transmembrane region" description="Helical" evidence="5">
    <location>
        <begin position="171"/>
        <end position="189"/>
    </location>
</feature>
<dbReference type="Proteomes" id="UP000249688">
    <property type="component" value="Unassembled WGS sequence"/>
</dbReference>
<organism evidence="7 8">
    <name type="scientific">Humitalea rosea</name>
    <dbReference type="NCBI Taxonomy" id="990373"/>
    <lineage>
        <taxon>Bacteria</taxon>
        <taxon>Pseudomonadati</taxon>
        <taxon>Pseudomonadota</taxon>
        <taxon>Alphaproteobacteria</taxon>
        <taxon>Acetobacterales</taxon>
        <taxon>Roseomonadaceae</taxon>
        <taxon>Humitalea</taxon>
    </lineage>
</organism>
<feature type="transmembrane region" description="Helical" evidence="5">
    <location>
        <begin position="221"/>
        <end position="238"/>
    </location>
</feature>
<feature type="transmembrane region" description="Helical" evidence="5">
    <location>
        <begin position="309"/>
        <end position="333"/>
    </location>
</feature>
<feature type="transmembrane region" description="Helical" evidence="5">
    <location>
        <begin position="138"/>
        <end position="159"/>
    </location>
</feature>
<feature type="transmembrane region" description="Helical" evidence="5">
    <location>
        <begin position="80"/>
        <end position="99"/>
    </location>
</feature>
<evidence type="ECO:0000313" key="7">
    <source>
        <dbReference type="EMBL" id="PZW38521.1"/>
    </source>
</evidence>
<keyword evidence="4 5" id="KW-0472">Membrane</keyword>
<dbReference type="PANTHER" id="PTHR23501:SF197">
    <property type="entry name" value="COMD"/>
    <property type="match status" value="1"/>
</dbReference>
<evidence type="ECO:0000256" key="3">
    <source>
        <dbReference type="ARBA" id="ARBA00022989"/>
    </source>
</evidence>
<keyword evidence="3 5" id="KW-1133">Transmembrane helix</keyword>
<evidence type="ECO:0000256" key="4">
    <source>
        <dbReference type="ARBA" id="ARBA00023136"/>
    </source>
</evidence>
<dbReference type="Pfam" id="PF07690">
    <property type="entry name" value="MFS_1"/>
    <property type="match status" value="1"/>
</dbReference>
<name>A0A2W7HUV5_9PROT</name>
<dbReference type="EMBL" id="QKYU01000037">
    <property type="protein sequence ID" value="PZW38521.1"/>
    <property type="molecule type" value="Genomic_DNA"/>
</dbReference>
<evidence type="ECO:0000256" key="2">
    <source>
        <dbReference type="ARBA" id="ARBA00022692"/>
    </source>
</evidence>
<evidence type="ECO:0000313" key="8">
    <source>
        <dbReference type="Proteomes" id="UP000249688"/>
    </source>
</evidence>
<evidence type="ECO:0000256" key="1">
    <source>
        <dbReference type="ARBA" id="ARBA00004141"/>
    </source>
</evidence>
<dbReference type="InterPro" id="IPR036259">
    <property type="entry name" value="MFS_trans_sf"/>
</dbReference>
<dbReference type="RefSeq" id="WP_111400364.1">
    <property type="nucleotide sequence ID" value="NZ_QKYU01000037.1"/>
</dbReference>
<dbReference type="AlphaFoldDB" id="A0A2W7HUV5"/>
<keyword evidence="8" id="KW-1185">Reference proteome</keyword>
<dbReference type="InterPro" id="IPR011701">
    <property type="entry name" value="MFS"/>
</dbReference>
<comment type="subcellular location">
    <subcellularLocation>
        <location evidence="1">Membrane</location>
        <topology evidence="1">Multi-pass membrane protein</topology>
    </subcellularLocation>
</comment>
<dbReference type="CDD" id="cd06174">
    <property type="entry name" value="MFS"/>
    <property type="match status" value="1"/>
</dbReference>
<feature type="transmembrane region" description="Helical" evidence="5">
    <location>
        <begin position="285"/>
        <end position="303"/>
    </location>
</feature>
<protein>
    <submittedName>
        <fullName evidence="7">Putative MFS family arabinose efflux permease</fullName>
    </submittedName>
</protein>
<reference evidence="7 8" key="1">
    <citation type="submission" date="2018-06" db="EMBL/GenBank/DDBJ databases">
        <title>Genomic Encyclopedia of Archaeal and Bacterial Type Strains, Phase II (KMG-II): from individual species to whole genera.</title>
        <authorList>
            <person name="Goeker M."/>
        </authorList>
    </citation>
    <scope>NUCLEOTIDE SEQUENCE [LARGE SCALE GENOMIC DNA]</scope>
    <source>
        <strain evidence="7 8">DSM 24525</strain>
    </source>
</reference>
<dbReference type="Gene3D" id="1.20.1250.20">
    <property type="entry name" value="MFS general substrate transporter like domains"/>
    <property type="match status" value="1"/>
</dbReference>
<gene>
    <name evidence="7" type="ORF">C8P66_13714</name>
</gene>
<dbReference type="GO" id="GO:0022857">
    <property type="term" value="F:transmembrane transporter activity"/>
    <property type="evidence" value="ECO:0007669"/>
    <property type="project" value="InterPro"/>
</dbReference>
<proteinExistence type="predicted"/>
<accession>A0A2W7HUV5</accession>
<dbReference type="InterPro" id="IPR020846">
    <property type="entry name" value="MFS_dom"/>
</dbReference>
<feature type="transmembrane region" description="Helical" evidence="5">
    <location>
        <begin position="258"/>
        <end position="276"/>
    </location>
</feature>
<dbReference type="OrthoDB" id="272777at2"/>
<dbReference type="GO" id="GO:0005886">
    <property type="term" value="C:plasma membrane"/>
    <property type="evidence" value="ECO:0007669"/>
    <property type="project" value="TreeGrafter"/>
</dbReference>
<feature type="transmembrane region" description="Helical" evidence="5">
    <location>
        <begin position="370"/>
        <end position="392"/>
    </location>
</feature>